<evidence type="ECO:0000313" key="3">
    <source>
        <dbReference type="Proteomes" id="UP000461768"/>
    </source>
</evidence>
<gene>
    <name evidence="2" type="ORF">F7O84_15895</name>
</gene>
<dbReference type="RefSeq" id="WP_151147502.1">
    <property type="nucleotide sequence ID" value="NZ_WAGX01000007.1"/>
</dbReference>
<evidence type="ECO:0000256" key="1">
    <source>
        <dbReference type="SAM" id="Phobius"/>
    </source>
</evidence>
<organism evidence="2 3">
    <name type="scientific">Candidatus Galacturonatibacter soehngenii</name>
    <dbReference type="NCBI Taxonomy" id="2307010"/>
    <lineage>
        <taxon>Bacteria</taxon>
        <taxon>Bacillati</taxon>
        <taxon>Bacillota</taxon>
        <taxon>Clostridia</taxon>
        <taxon>Lachnospirales</taxon>
        <taxon>Lachnospiraceae</taxon>
        <taxon>Candidatus Galacturonatibacter</taxon>
    </lineage>
</organism>
<keyword evidence="3" id="KW-1185">Reference proteome</keyword>
<dbReference type="Proteomes" id="UP000461768">
    <property type="component" value="Unassembled WGS sequence"/>
</dbReference>
<dbReference type="EMBL" id="WAGX01000007">
    <property type="protein sequence ID" value="KAB1435858.1"/>
    <property type="molecule type" value="Genomic_DNA"/>
</dbReference>
<dbReference type="AlphaFoldDB" id="A0A7V7UAW3"/>
<keyword evidence="1" id="KW-0812">Transmembrane</keyword>
<sequence>MKKVLNLNKKIRKLFILLLIFFILSSIGLAVVLMKETFTSTKKKLLEIYKPEVIIEHDYSSINGESLDLLYKSLDKIEKSQYVKTLEIETTIQLETFYLKQYSPLSNNNNSMEKKSSAEDIAVFKLSDKEVSDKEIIDGHNINKQNENSDKEVIITEQLAYANKIGIGDKIIFTPFIDQENKIYLEIEFIVVGISKKTPLDIKDNNGNVVESFDPYANTIYTSKAVIEETDIIISKENKKKQNIESYVTFYLNQFEDIENFELENKSFLPIDYKFKNNYETYSNVKKPIKKIEAVINCIMVATFAVSISIIVLLVISILKTCMNDRKYIAILHTAASIIVISTIAILISLYPGEKVCENVSEKLIEYIVKEEMKDDNIKTSISIFGNNESKITVDDFINLYTVNLNKTLLLKIYIVNTGCIFLATLISIIYILMRKKTMIE</sequence>
<evidence type="ECO:0008006" key="4">
    <source>
        <dbReference type="Google" id="ProtNLM"/>
    </source>
</evidence>
<protein>
    <recommendedName>
        <fullName evidence="4">MacB-like periplasmic core domain-containing protein</fullName>
    </recommendedName>
</protein>
<feature type="transmembrane region" description="Helical" evidence="1">
    <location>
        <begin position="294"/>
        <end position="316"/>
    </location>
</feature>
<reference evidence="2 3" key="1">
    <citation type="submission" date="2019-09" db="EMBL/GenBank/DDBJ databases">
        <authorList>
            <person name="Valk L.C."/>
        </authorList>
    </citation>
    <scope>NUCLEOTIDE SEQUENCE [LARGE SCALE GENOMIC DNA]</scope>
    <source>
        <strain evidence="2">GalUA</strain>
    </source>
</reference>
<comment type="caution">
    <text evidence="2">The sequence shown here is derived from an EMBL/GenBank/DDBJ whole genome shotgun (WGS) entry which is preliminary data.</text>
</comment>
<keyword evidence="1" id="KW-0472">Membrane</keyword>
<feature type="transmembrane region" description="Helical" evidence="1">
    <location>
        <begin position="328"/>
        <end position="351"/>
    </location>
</feature>
<name>A0A7V7UAW3_9FIRM</name>
<keyword evidence="1" id="KW-1133">Transmembrane helix</keyword>
<reference evidence="2 3" key="2">
    <citation type="submission" date="2020-02" db="EMBL/GenBank/DDBJ databases">
        <title>Candidatus Galacturonibacter soehngenii shows hetero-acetogenic catabolism of galacturonic acid but lacks a canonical carbon monoxide dehydrogenase/acetyl-CoA synthase complex.</title>
        <authorList>
            <person name="Diender M."/>
            <person name="Stouten G.R."/>
            <person name="Petersen J.F."/>
            <person name="Nielsen P.H."/>
            <person name="Dueholm M.S."/>
            <person name="Pronk J.T."/>
            <person name="Van Loosdrecht M.C.M."/>
        </authorList>
    </citation>
    <scope>NUCLEOTIDE SEQUENCE [LARGE SCALE GENOMIC DNA]</scope>
    <source>
        <strain evidence="2">GalUA</strain>
    </source>
</reference>
<feature type="transmembrane region" description="Helical" evidence="1">
    <location>
        <begin position="413"/>
        <end position="434"/>
    </location>
</feature>
<accession>A0A7V7UAW3</accession>
<evidence type="ECO:0000313" key="2">
    <source>
        <dbReference type="EMBL" id="KAB1435858.1"/>
    </source>
</evidence>
<proteinExistence type="predicted"/>